<dbReference type="EMBL" id="AP008218">
    <property type="protein sequence ID" value="BAF29745.1"/>
    <property type="molecule type" value="Genomic_DNA"/>
</dbReference>
<dbReference type="KEGG" id="dosa:Os12g0455100"/>
<reference evidence="3" key="2">
    <citation type="journal article" date="2008" name="Nucleic Acids Res.">
        <title>The rice annotation project database (RAP-DB): 2008 update.</title>
        <authorList>
            <consortium name="The rice annotation project (RAP)"/>
        </authorList>
    </citation>
    <scope>GENOME REANNOTATION</scope>
    <source>
        <strain evidence="3">cv. Nipponbare</strain>
    </source>
</reference>
<reference evidence="2 3" key="1">
    <citation type="journal article" date="2005" name="Nature">
        <title>The map-based sequence of the rice genome.</title>
        <authorList>
            <consortium name="International rice genome sequencing project (IRGSP)"/>
            <person name="Matsumoto T."/>
            <person name="Wu J."/>
            <person name="Kanamori H."/>
            <person name="Katayose Y."/>
            <person name="Fujisawa M."/>
            <person name="Namiki N."/>
            <person name="Mizuno H."/>
            <person name="Yamamoto K."/>
            <person name="Antonio B.A."/>
            <person name="Baba T."/>
            <person name="Sakata K."/>
            <person name="Nagamura Y."/>
            <person name="Aoki H."/>
            <person name="Arikawa K."/>
            <person name="Arita K."/>
            <person name="Bito T."/>
            <person name="Chiden Y."/>
            <person name="Fujitsuka N."/>
            <person name="Fukunaka R."/>
            <person name="Hamada M."/>
            <person name="Harada C."/>
            <person name="Hayashi A."/>
            <person name="Hijishita S."/>
            <person name="Honda M."/>
            <person name="Hosokawa S."/>
            <person name="Ichikawa Y."/>
            <person name="Idonuma A."/>
            <person name="Iijima M."/>
            <person name="Ikeda M."/>
            <person name="Ikeno M."/>
            <person name="Ito K."/>
            <person name="Ito S."/>
            <person name="Ito T."/>
            <person name="Ito Y."/>
            <person name="Ito Y."/>
            <person name="Iwabuchi A."/>
            <person name="Kamiya K."/>
            <person name="Karasawa W."/>
            <person name="Kurita K."/>
            <person name="Katagiri S."/>
            <person name="Kikuta A."/>
            <person name="Kobayashi H."/>
            <person name="Kobayashi N."/>
            <person name="Machita K."/>
            <person name="Maehara T."/>
            <person name="Masukawa M."/>
            <person name="Mizubayashi T."/>
            <person name="Mukai Y."/>
            <person name="Nagasaki H."/>
            <person name="Nagata Y."/>
            <person name="Naito S."/>
            <person name="Nakashima M."/>
            <person name="Nakama Y."/>
            <person name="Nakamichi Y."/>
            <person name="Nakamura M."/>
            <person name="Meguro A."/>
            <person name="Negishi M."/>
            <person name="Ohta I."/>
            <person name="Ohta T."/>
            <person name="Okamoto M."/>
            <person name="Ono N."/>
            <person name="Saji S."/>
            <person name="Sakaguchi M."/>
            <person name="Sakai K."/>
            <person name="Shibata M."/>
            <person name="Shimokawa T."/>
            <person name="Song J."/>
            <person name="Takazaki Y."/>
            <person name="Terasawa K."/>
            <person name="Tsugane M."/>
            <person name="Tsuji K."/>
            <person name="Ueda S."/>
            <person name="Waki K."/>
            <person name="Yamagata H."/>
            <person name="Yamamoto M."/>
            <person name="Yamamoto S."/>
            <person name="Yamane H."/>
            <person name="Yoshiki S."/>
            <person name="Yoshihara R."/>
            <person name="Yukawa K."/>
            <person name="Zhong H."/>
            <person name="Yano M."/>
            <person name="Yuan Q."/>
            <person name="Ouyang S."/>
            <person name="Liu J."/>
            <person name="Jones K.M."/>
            <person name="Gansberger K."/>
            <person name="Moffat K."/>
            <person name="Hill J."/>
            <person name="Bera J."/>
            <person name="Fadrosh D."/>
            <person name="Jin S."/>
            <person name="Johri S."/>
            <person name="Kim M."/>
            <person name="Overton L."/>
            <person name="Reardon M."/>
            <person name="Tsitrin T."/>
            <person name="Vuong H."/>
            <person name="Weaver B."/>
            <person name="Ciecko A."/>
            <person name="Tallon L."/>
            <person name="Jackson J."/>
            <person name="Pai G."/>
            <person name="Aken S.V."/>
            <person name="Utterback T."/>
            <person name="Reidmuller S."/>
            <person name="Feldblyum T."/>
            <person name="Hsiao J."/>
            <person name="Zismann V."/>
            <person name="Iobst S."/>
            <person name="de Vazeille A.R."/>
            <person name="Buell C.R."/>
            <person name="Ying K."/>
            <person name="Li Y."/>
            <person name="Lu T."/>
            <person name="Huang Y."/>
            <person name="Zhao Q."/>
            <person name="Feng Q."/>
            <person name="Zhang L."/>
            <person name="Zhu J."/>
            <person name="Weng Q."/>
            <person name="Mu J."/>
            <person name="Lu Y."/>
            <person name="Fan D."/>
            <person name="Liu Y."/>
            <person name="Guan J."/>
            <person name="Zhang Y."/>
            <person name="Yu S."/>
            <person name="Liu X."/>
            <person name="Zhang Y."/>
            <person name="Hong G."/>
            <person name="Han B."/>
            <person name="Choisne N."/>
            <person name="Demange N."/>
            <person name="Orjeda G."/>
            <person name="Samain S."/>
            <person name="Cattolico L."/>
            <person name="Pelletier E."/>
            <person name="Couloux A."/>
            <person name="Segurens B."/>
            <person name="Wincker P."/>
            <person name="D'Hont A."/>
            <person name="Scarpelli C."/>
            <person name="Weissenbach J."/>
            <person name="Salanoubat M."/>
            <person name="Quetier F."/>
            <person name="Yu Y."/>
            <person name="Kim H.R."/>
            <person name="Rambo T."/>
            <person name="Currie J."/>
            <person name="Collura K."/>
            <person name="Luo M."/>
            <person name="Yang T."/>
            <person name="Ammiraju J.S.S."/>
            <person name="Engler F."/>
            <person name="Soderlund C."/>
            <person name="Wing R.A."/>
            <person name="Palmer L.E."/>
            <person name="de la Bastide M."/>
            <person name="Spiegel L."/>
            <person name="Nascimento L."/>
            <person name="Zutavern T."/>
            <person name="O'Shaughnessy A."/>
            <person name="Dike S."/>
            <person name="Dedhia N."/>
            <person name="Preston R."/>
            <person name="Balija V."/>
            <person name="McCombie W.R."/>
            <person name="Chow T."/>
            <person name="Chen H."/>
            <person name="Chung M."/>
            <person name="Chen C."/>
            <person name="Shaw J."/>
            <person name="Wu H."/>
            <person name="Hsiao K."/>
            <person name="Chao Y."/>
            <person name="Chu M."/>
            <person name="Cheng C."/>
            <person name="Hour A."/>
            <person name="Lee P."/>
            <person name="Lin S."/>
            <person name="Lin Y."/>
            <person name="Liou J."/>
            <person name="Liu S."/>
            <person name="Hsing Y."/>
            <person name="Raghuvanshi S."/>
            <person name="Mohanty A."/>
            <person name="Bharti A.K."/>
            <person name="Gaur A."/>
            <person name="Gupta V."/>
            <person name="Kumar D."/>
            <person name="Ravi V."/>
            <person name="Vij S."/>
            <person name="Kapur A."/>
            <person name="Khurana P."/>
            <person name="Khurana P."/>
            <person name="Khurana J.P."/>
            <person name="Tyagi A.K."/>
            <person name="Gaikwad K."/>
            <person name="Singh A."/>
            <person name="Dalal V."/>
            <person name="Srivastava S."/>
            <person name="Dixit A."/>
            <person name="Pal A.K."/>
            <person name="Ghazi I.A."/>
            <person name="Yadav M."/>
            <person name="Pandit A."/>
            <person name="Bhargava A."/>
            <person name="Sureshbabu K."/>
            <person name="Batra K."/>
            <person name="Sharma T.R."/>
            <person name="Mohapatra T."/>
            <person name="Singh N.K."/>
            <person name="Messing J."/>
            <person name="Nelson A.B."/>
            <person name="Fuks G."/>
            <person name="Kavchok S."/>
            <person name="Keizer G."/>
            <person name="Linton E."/>
            <person name="Llaca V."/>
            <person name="Song R."/>
            <person name="Tanyolac B."/>
            <person name="Young S."/>
            <person name="Ho-Il K."/>
            <person name="Hahn J.H."/>
            <person name="Sangsakoo G."/>
            <person name="Vanavichit A."/>
            <person name="de Mattos Luiz.A.T."/>
            <person name="Zimmer P.D."/>
            <person name="Malone G."/>
            <person name="Dellagostin O."/>
            <person name="de Oliveira A.C."/>
            <person name="Bevan M."/>
            <person name="Bancroft I."/>
            <person name="Minx P."/>
            <person name="Cordum H."/>
            <person name="Wilson R."/>
            <person name="Cheng Z."/>
            <person name="Jin W."/>
            <person name="Jiang J."/>
            <person name="Leong S.A."/>
            <person name="Iwama H."/>
            <person name="Gojobori T."/>
            <person name="Itoh T."/>
            <person name="Niimura Y."/>
            <person name="Fujii Y."/>
            <person name="Habara T."/>
            <person name="Sakai H."/>
            <person name="Sato Y."/>
            <person name="Wilson G."/>
            <person name="Kumar K."/>
            <person name="McCouch S."/>
            <person name="Juretic N."/>
            <person name="Hoen D."/>
            <person name="Wright S."/>
            <person name="Bruskiewich R."/>
            <person name="Bureau T."/>
            <person name="Miyao A."/>
            <person name="Hirochika H."/>
            <person name="Nishikawa T."/>
            <person name="Kadowaki K."/>
            <person name="Sugiura M."/>
            <person name="Burr B."/>
            <person name="Sasaki T."/>
        </authorList>
    </citation>
    <scope>NUCLEOTIDE SEQUENCE [LARGE SCALE GENOMIC DNA]</scope>
    <source>
        <strain evidence="3">cv. Nipponbare</strain>
    </source>
</reference>
<feature type="compositionally biased region" description="Basic residues" evidence="1">
    <location>
        <begin position="69"/>
        <end position="88"/>
    </location>
</feature>
<dbReference type="AlphaFoldDB" id="A0A0P0YA09"/>
<protein>
    <submittedName>
        <fullName evidence="2">Os12g0455100 protein</fullName>
    </submittedName>
</protein>
<dbReference type="Proteomes" id="UP000000763">
    <property type="component" value="Chromosome 12"/>
</dbReference>
<accession>A0A0P0YA09</accession>
<dbReference type="Gramene" id="Os12t0455100-01">
    <property type="protein sequence ID" value="Os12t0455100-01"/>
    <property type="gene ID" value="Os12g0455100"/>
</dbReference>
<feature type="region of interest" description="Disordered" evidence="1">
    <location>
        <begin position="17"/>
        <end position="88"/>
    </location>
</feature>
<evidence type="ECO:0000313" key="3">
    <source>
        <dbReference type="Proteomes" id="UP000000763"/>
    </source>
</evidence>
<dbReference type="OMA" id="MRKWQHT"/>
<name>A0A0P0YA09_ORYSJ</name>
<gene>
    <name evidence="2" type="ordered locus">Os12g0455100</name>
</gene>
<proteinExistence type="predicted"/>
<organism evidence="2 3">
    <name type="scientific">Oryza sativa subsp. japonica</name>
    <name type="common">Rice</name>
    <dbReference type="NCBI Taxonomy" id="39947"/>
    <lineage>
        <taxon>Eukaryota</taxon>
        <taxon>Viridiplantae</taxon>
        <taxon>Streptophyta</taxon>
        <taxon>Embryophyta</taxon>
        <taxon>Tracheophyta</taxon>
        <taxon>Spermatophyta</taxon>
        <taxon>Magnoliopsida</taxon>
        <taxon>Liliopsida</taxon>
        <taxon>Poales</taxon>
        <taxon>Poaceae</taxon>
        <taxon>BOP clade</taxon>
        <taxon>Oryzoideae</taxon>
        <taxon>Oryzeae</taxon>
        <taxon>Oryzinae</taxon>
        <taxon>Oryza</taxon>
        <taxon>Oryza sativa</taxon>
    </lineage>
</organism>
<sequence length="88" mass="9435">MFFSSLPSSYLHLGRAWGGTSSPHGGARRVVGGLPGPAGREKAGHGWRPGGGSRVASLSLLSGGGNRAAVRRRQQRRPKFMRKRQRTV</sequence>
<evidence type="ECO:0000256" key="1">
    <source>
        <dbReference type="SAM" id="MobiDB-lite"/>
    </source>
</evidence>
<evidence type="ECO:0000313" key="2">
    <source>
        <dbReference type="EMBL" id="BAF29745.1"/>
    </source>
</evidence>